<proteinExistence type="predicted"/>
<keyword evidence="1" id="KW-0808">Transferase</keyword>
<keyword evidence="1" id="KW-0328">Glycosyltransferase</keyword>
<name>A0ACD2UEH9_9PSED</name>
<accession>A0ACD2UEH9</accession>
<dbReference type="EMBL" id="FXUY01000002">
    <property type="protein sequence ID" value="SMQ30970.1"/>
    <property type="molecule type" value="Genomic_DNA"/>
</dbReference>
<comment type="caution">
    <text evidence="1">The sequence shown here is derived from an EMBL/GenBank/DDBJ whole genome shotgun (WGS) entry which is preliminary data.</text>
</comment>
<dbReference type="Proteomes" id="UP001158048">
    <property type="component" value="Unassembled WGS sequence"/>
</dbReference>
<keyword evidence="2" id="KW-1185">Reference proteome</keyword>
<reference evidence="1" key="1">
    <citation type="submission" date="2017-05" db="EMBL/GenBank/DDBJ databases">
        <authorList>
            <person name="Varghese N."/>
            <person name="Submissions S."/>
        </authorList>
    </citation>
    <scope>NUCLEOTIDE SEQUENCE</scope>
    <source>
        <strain evidence="1">LMG 28168</strain>
    </source>
</reference>
<evidence type="ECO:0000313" key="2">
    <source>
        <dbReference type="Proteomes" id="UP001158048"/>
    </source>
</evidence>
<gene>
    <name evidence="1" type="ORF">SAMN04488483_5868</name>
</gene>
<evidence type="ECO:0000313" key="1">
    <source>
        <dbReference type="EMBL" id="SMQ30970.1"/>
    </source>
</evidence>
<sequence>MKPWTTAATLNRSLAPEQVDRLALAAVLLIALFVRFYAIAVPAIWYDEAYSLLLAREAPARIWALTALDVHPPLYYVLLHYWILLWGDSPFAVRALSALADVGTLLLSIKLMSLISTRRATWIAAVLLAFLPISVRYSQEARMYTLVGFWLMAATVVLVCWVRAPEQKRFSLIYVLLMVAAFYTHYFAGLCVLVHWLFWWQSRSSNTAVAIPWGHWTVANLVIVFWYLPWIPPLIEQLSITNNLQWIQPVTLQDGLALVWQFIVLGDSRRSLWQVMPFALMLLCAATIIRKPSGERRFSVLLVSYFFVPVIALYLISLVLPLFVPRYLVFSAPALAMMIAAALDTGGTRRAFLAMIALMLVVAAQLHGLTMVYRQTDGLNGTGARQNTGLASLVAQLNQKARPGDEIIIASVFWFLPFAYYNTTGIEPKYEIRSSMDEFLRLTSRGALSLINDPAKSAYIDGVTALDCRSQRVWWVTDKSLSQARPLFAKDRAPSFVFNGGNVFAYLFSSDAVLAPGEASTSVASMPSPDHSAQNCPPAPSATSANRTRHSPRQ</sequence>
<protein>
    <submittedName>
        <fullName evidence="1">Dolichyl-phosphate-mannose-protein mannosyltransferase</fullName>
    </submittedName>
</protein>
<organism evidence="1 2">
    <name type="scientific">Pseudomonas helmanticensis</name>
    <dbReference type="NCBI Taxonomy" id="1471381"/>
    <lineage>
        <taxon>Bacteria</taxon>
        <taxon>Pseudomonadati</taxon>
        <taxon>Pseudomonadota</taxon>
        <taxon>Gammaproteobacteria</taxon>
        <taxon>Pseudomonadales</taxon>
        <taxon>Pseudomonadaceae</taxon>
        <taxon>Pseudomonas</taxon>
    </lineage>
</organism>